<name>A0A6J7EWY1_9ZZZZ</name>
<reference evidence="2" key="1">
    <citation type="submission" date="2020-05" db="EMBL/GenBank/DDBJ databases">
        <authorList>
            <person name="Chiriac C."/>
            <person name="Salcher M."/>
            <person name="Ghai R."/>
            <person name="Kavagutti S V."/>
        </authorList>
    </citation>
    <scope>NUCLEOTIDE SEQUENCE</scope>
</reference>
<proteinExistence type="predicted"/>
<organism evidence="2">
    <name type="scientific">freshwater metagenome</name>
    <dbReference type="NCBI Taxonomy" id="449393"/>
    <lineage>
        <taxon>unclassified sequences</taxon>
        <taxon>metagenomes</taxon>
        <taxon>ecological metagenomes</taxon>
    </lineage>
</organism>
<protein>
    <submittedName>
        <fullName evidence="2">Unannotated protein</fullName>
    </submittedName>
</protein>
<evidence type="ECO:0000313" key="2">
    <source>
        <dbReference type="EMBL" id="CAB4885605.1"/>
    </source>
</evidence>
<feature type="region of interest" description="Disordered" evidence="1">
    <location>
        <begin position="157"/>
        <end position="189"/>
    </location>
</feature>
<feature type="region of interest" description="Disordered" evidence="1">
    <location>
        <begin position="344"/>
        <end position="388"/>
    </location>
</feature>
<dbReference type="EMBL" id="CAFBLR010000250">
    <property type="protein sequence ID" value="CAB4885605.1"/>
    <property type="molecule type" value="Genomic_DNA"/>
</dbReference>
<accession>A0A6J7EWY1</accession>
<dbReference type="AlphaFoldDB" id="A0A6J7EWY1"/>
<gene>
    <name evidence="2" type="ORF">UFOPK3417_01884</name>
</gene>
<sequence length="388" mass="40832">MVLQWWLPRCRGVLRRLGLSDHHTAARGAGAHGNDCARQVLGTTVPQAHPCPLGDDCCCVRVGDGVGPCLSLGPAPRHSVRRVVHLKLPTTVPQGQLFRGCAPPASTPLVAGGRGALLPPVPAAPDARAPSFSGAPPASRAGAARCDCIGRGARHRLASAGRAPRRDGRSTRRSPAELGLPQHGDPCGRHPHWGRTCHRVVAVATTRAGCGAGALGAGRRARAPRDGGCGRGLSRAVERVGVPLPWWAHGRFSAQRDRDRCIGPSWRLRHARTVRQPGDGGHRTSLVRPVHLALADLCRAPRGSVHPGTARHRHPGHGVGVRALLPLRRNPCAHRLVVVAAASTGGPHDGRLGTRPIRSRGGARGGAGTRGRRSRRGCRSGRGHGDHR</sequence>
<feature type="compositionally biased region" description="Basic residues" evidence="1">
    <location>
        <begin position="370"/>
        <end position="388"/>
    </location>
</feature>
<evidence type="ECO:0000256" key="1">
    <source>
        <dbReference type="SAM" id="MobiDB-lite"/>
    </source>
</evidence>